<dbReference type="InterPro" id="IPR032557">
    <property type="entry name" value="DUF4935"/>
</dbReference>
<evidence type="ECO:0000313" key="2">
    <source>
        <dbReference type="EMBL" id="MDR7298244.1"/>
    </source>
</evidence>
<feature type="domain" description="DUF4935" evidence="1">
    <location>
        <begin position="48"/>
        <end position="212"/>
    </location>
</feature>
<dbReference type="EMBL" id="JAVDXQ010000005">
    <property type="protein sequence ID" value="MDR7298244.1"/>
    <property type="molecule type" value="Genomic_DNA"/>
</dbReference>
<dbReference type="Proteomes" id="UP001180536">
    <property type="component" value="Unassembled WGS sequence"/>
</dbReference>
<evidence type="ECO:0000259" key="1">
    <source>
        <dbReference type="Pfam" id="PF16289"/>
    </source>
</evidence>
<proteinExistence type="predicted"/>
<accession>A0ABU1ZCA5</accession>
<name>A0ABU1ZCA5_9BURK</name>
<organism evidence="2 3">
    <name type="scientific">Pelomonas aquatica</name>
    <dbReference type="NCBI Taxonomy" id="431058"/>
    <lineage>
        <taxon>Bacteria</taxon>
        <taxon>Pseudomonadati</taxon>
        <taxon>Pseudomonadota</taxon>
        <taxon>Betaproteobacteria</taxon>
        <taxon>Burkholderiales</taxon>
        <taxon>Sphaerotilaceae</taxon>
        <taxon>Roseateles</taxon>
    </lineage>
</organism>
<dbReference type="Pfam" id="PF16289">
    <property type="entry name" value="PIN_12"/>
    <property type="match status" value="1"/>
</dbReference>
<dbReference type="RefSeq" id="WP_310347234.1">
    <property type="nucleotide sequence ID" value="NZ_JAVDXQ010000005.1"/>
</dbReference>
<comment type="caution">
    <text evidence="2">The sequence shown here is derived from an EMBL/GenBank/DDBJ whole genome shotgun (WGS) entry which is preliminary data.</text>
</comment>
<keyword evidence="3" id="KW-1185">Reference proteome</keyword>
<gene>
    <name evidence="2" type="ORF">J2X16_003607</name>
</gene>
<reference evidence="2 3" key="1">
    <citation type="submission" date="2023-07" db="EMBL/GenBank/DDBJ databases">
        <title>Sorghum-associated microbial communities from plants grown in Nebraska, USA.</title>
        <authorList>
            <person name="Schachtman D."/>
        </authorList>
    </citation>
    <scope>NUCLEOTIDE SEQUENCE [LARGE SCALE GENOMIC DNA]</scope>
    <source>
        <strain evidence="2 3">BE310</strain>
    </source>
</reference>
<evidence type="ECO:0000313" key="3">
    <source>
        <dbReference type="Proteomes" id="UP001180536"/>
    </source>
</evidence>
<protein>
    <recommendedName>
        <fullName evidence="1">DUF4935 domain-containing protein</fullName>
    </recommendedName>
</protein>
<sequence>MSTTLLASGPSHSEYIHHLPMAKKSNNAPQAQPAPSAPTIALDRVGGIAIDTNIYRKAGFKFRTQPLAALAGIKGLQIAHLVPEIWRRELEAHAKDWAEARLHETRHALQIGDWALSAQASTATDLRAHLQADSGESIASRLIDAHYAASGAVQLATAWEAGPRVLSDYFEGRYPFERTGDKKSEFPDAFALATLEAWGEKMVKQVIVVTEDEGCLWACDASKYLLGFRSLTDALRALNEGDQTRKIAAAELELFLVKELKSEVSSLRKDLDALIGAEIERMDIELDADSEVPHFDYDVDTVNLLSVIPASTLRPPDLQVLSVGQHDLTFSWLFQVEVEVSARFYRIIGRNLPQTHRYGAPVDTRVITIDVEAVITLQTPDVMSAVALKHALVKSFDFATSSLWLYFGDVDPWEPDYEE</sequence>